<reference evidence="2 3" key="1">
    <citation type="journal article" date="2013" name="Genome Biol.">
        <title>The genome sequence of the most widely cultivated cacao type and its use to identify candidate genes regulating pod color.</title>
        <authorList>
            <person name="Motamayor J.C."/>
            <person name="Mockaitis K."/>
            <person name="Schmutz J."/>
            <person name="Haiminen N."/>
            <person name="Iii D.L."/>
            <person name="Cornejo O."/>
            <person name="Findley S.D."/>
            <person name="Zheng P."/>
            <person name="Utro F."/>
            <person name="Royaert S."/>
            <person name="Saski C."/>
            <person name="Jenkins J."/>
            <person name="Podicheti R."/>
            <person name="Zhao M."/>
            <person name="Scheffler B.E."/>
            <person name="Stack J.C."/>
            <person name="Feltus F.A."/>
            <person name="Mustiga G.M."/>
            <person name="Amores F."/>
            <person name="Phillips W."/>
            <person name="Marelli J.P."/>
            <person name="May G.D."/>
            <person name="Shapiro H."/>
            <person name="Ma J."/>
            <person name="Bustamante C.D."/>
            <person name="Schnell R.J."/>
            <person name="Main D."/>
            <person name="Gilbert D."/>
            <person name="Parida L."/>
            <person name="Kuhn D.N."/>
        </authorList>
    </citation>
    <scope>NUCLEOTIDE SEQUENCE [LARGE SCALE GENOMIC DNA]</scope>
    <source>
        <strain evidence="3">cv. Matina 1-6</strain>
    </source>
</reference>
<dbReference type="AlphaFoldDB" id="A0A061DRA7"/>
<dbReference type="Proteomes" id="UP000026915">
    <property type="component" value="Chromosome 1"/>
</dbReference>
<accession>A0A061DRA7</accession>
<dbReference type="HOGENOM" id="CLU_1075258_0_0_1"/>
<evidence type="ECO:0000313" key="2">
    <source>
        <dbReference type="EMBL" id="EOX95220.1"/>
    </source>
</evidence>
<feature type="region of interest" description="Disordered" evidence="1">
    <location>
        <begin position="185"/>
        <end position="204"/>
    </location>
</feature>
<dbReference type="InParanoid" id="A0A061DRA7"/>
<sequence>MVGIQSTRGSVVSRADEVDKQPNPAPGRCLKQNLQDPKVWLRGNPVSSHVLFASQIQSPELFVPPLRHPPKYVAGLPYDPWVANSLNALDSGYQHFKPEKENRFHERREAHNMKSESEMCGNRSTITGLVQAKEAQQKGRVLGESVVYRKKPEADSSTIKEKFHGRNSHGLPLVNQSIEPPEVQSKRMPANARQPRNIQDDLGMDGTSFQVTENNKAMEDKWQKITRKVQDLSIKQVDNGGRDTASSQDQGRQGRLGKE</sequence>
<evidence type="ECO:0000313" key="3">
    <source>
        <dbReference type="Proteomes" id="UP000026915"/>
    </source>
</evidence>
<proteinExistence type="predicted"/>
<feature type="region of interest" description="Disordered" evidence="1">
    <location>
        <begin position="232"/>
        <end position="259"/>
    </location>
</feature>
<evidence type="ECO:0000256" key="1">
    <source>
        <dbReference type="SAM" id="MobiDB-lite"/>
    </source>
</evidence>
<name>A0A061DRA7_THECC</name>
<dbReference type="Gramene" id="EOX95220">
    <property type="protein sequence ID" value="EOX95220"/>
    <property type="gene ID" value="TCM_004770"/>
</dbReference>
<organism evidence="2 3">
    <name type="scientific">Theobroma cacao</name>
    <name type="common">Cacao</name>
    <name type="synonym">Cocoa</name>
    <dbReference type="NCBI Taxonomy" id="3641"/>
    <lineage>
        <taxon>Eukaryota</taxon>
        <taxon>Viridiplantae</taxon>
        <taxon>Streptophyta</taxon>
        <taxon>Embryophyta</taxon>
        <taxon>Tracheophyta</taxon>
        <taxon>Spermatophyta</taxon>
        <taxon>Magnoliopsida</taxon>
        <taxon>eudicotyledons</taxon>
        <taxon>Gunneridae</taxon>
        <taxon>Pentapetalae</taxon>
        <taxon>rosids</taxon>
        <taxon>malvids</taxon>
        <taxon>Malvales</taxon>
        <taxon>Malvaceae</taxon>
        <taxon>Byttnerioideae</taxon>
        <taxon>Theobroma</taxon>
    </lineage>
</organism>
<feature type="compositionally biased region" description="Polar residues" evidence="1">
    <location>
        <begin position="1"/>
        <end position="10"/>
    </location>
</feature>
<feature type="region of interest" description="Disordered" evidence="1">
    <location>
        <begin position="1"/>
        <end position="31"/>
    </location>
</feature>
<gene>
    <name evidence="2" type="ORF">TCM_004770</name>
</gene>
<dbReference type="EMBL" id="CM001879">
    <property type="protein sequence ID" value="EOX95220.1"/>
    <property type="molecule type" value="Genomic_DNA"/>
</dbReference>
<keyword evidence="3" id="KW-1185">Reference proteome</keyword>
<protein>
    <submittedName>
        <fullName evidence="2">Uncharacterized protein</fullName>
    </submittedName>
</protein>